<evidence type="ECO:0000256" key="2">
    <source>
        <dbReference type="ARBA" id="ARBA00023015"/>
    </source>
</evidence>
<dbReference type="OrthoDB" id="8479357at2"/>
<evidence type="ECO:0000256" key="3">
    <source>
        <dbReference type="ARBA" id="ARBA00023125"/>
    </source>
</evidence>
<dbReference type="InterPro" id="IPR005119">
    <property type="entry name" value="LysR_subst-bd"/>
</dbReference>
<evidence type="ECO:0000256" key="1">
    <source>
        <dbReference type="ARBA" id="ARBA00009437"/>
    </source>
</evidence>
<dbReference type="FunFam" id="1.10.10.10:FF:000001">
    <property type="entry name" value="LysR family transcriptional regulator"/>
    <property type="match status" value="1"/>
</dbReference>
<keyword evidence="2" id="KW-0805">Transcription regulation</keyword>
<gene>
    <name evidence="6" type="ORF">U473_07800</name>
</gene>
<dbReference type="Pfam" id="PF00126">
    <property type="entry name" value="HTH_1"/>
    <property type="match status" value="1"/>
</dbReference>
<dbReference type="PRINTS" id="PR00039">
    <property type="entry name" value="HTHLYSR"/>
</dbReference>
<protein>
    <recommendedName>
        <fullName evidence="5">HTH lysR-type domain-containing protein</fullName>
    </recommendedName>
</protein>
<evidence type="ECO:0000256" key="4">
    <source>
        <dbReference type="ARBA" id="ARBA00023163"/>
    </source>
</evidence>
<evidence type="ECO:0000259" key="5">
    <source>
        <dbReference type="PROSITE" id="PS50931"/>
    </source>
</evidence>
<sequence length="294" mass="33684">MQISNLEVFLLVAQLKSLSKASKLLHLSQPAVSNKIHLLEEELNTSLFERSPYGVSLTEEGQTVFQYAQEILHTYHQLVETIHPTKQPNKEKLMIGTESMIGSYFLPCKIWSFMDKYPMVEMKIITYDRANLFKELEEHSIDVALVEGAIPSESPFHSQIISTEPVYLAVPNQKKWQNIDVLPLHELYEIEMILPDENTGFRQTVEKALIQQGIQMNKLHIIAETNNVGTMKSLVESGKGVSFMCDTLKNMSHSLEHIKLLKVESLNIKIDYYLVYSSENTNPVLKPFIEELFL</sequence>
<dbReference type="Pfam" id="PF03466">
    <property type="entry name" value="LysR_substrate"/>
    <property type="match status" value="1"/>
</dbReference>
<dbReference type="PANTHER" id="PTHR30419">
    <property type="entry name" value="HTH-TYPE TRANSCRIPTIONAL REGULATOR YBHD"/>
    <property type="match status" value="1"/>
</dbReference>
<dbReference type="RefSeq" id="WP_068725029.1">
    <property type="nucleotide sequence ID" value="NZ_LSKU01000001.1"/>
</dbReference>
<dbReference type="SUPFAM" id="SSF53850">
    <property type="entry name" value="Periplasmic binding protein-like II"/>
    <property type="match status" value="1"/>
</dbReference>
<dbReference type="SUPFAM" id="SSF46785">
    <property type="entry name" value="Winged helix' DNA-binding domain"/>
    <property type="match status" value="1"/>
</dbReference>
<dbReference type="InterPro" id="IPR036388">
    <property type="entry name" value="WH-like_DNA-bd_sf"/>
</dbReference>
<dbReference type="InterPro" id="IPR050950">
    <property type="entry name" value="HTH-type_LysR_regulators"/>
</dbReference>
<dbReference type="PANTHER" id="PTHR30419:SF28">
    <property type="entry name" value="HTH-TYPE TRANSCRIPTIONAL REGULATOR BSDA"/>
    <property type="match status" value="1"/>
</dbReference>
<dbReference type="InterPro" id="IPR036390">
    <property type="entry name" value="WH_DNA-bd_sf"/>
</dbReference>
<keyword evidence="3" id="KW-0238">DNA-binding</keyword>
<dbReference type="Gene3D" id="3.40.190.290">
    <property type="match status" value="1"/>
</dbReference>
<keyword evidence="7" id="KW-1185">Reference proteome</keyword>
<comment type="caution">
    <text evidence="6">The sequence shown here is derived from an EMBL/GenBank/DDBJ whole genome shotgun (WGS) entry which is preliminary data.</text>
</comment>
<name>A0A135L4R4_9BACI</name>
<dbReference type="Proteomes" id="UP000070352">
    <property type="component" value="Unassembled WGS sequence"/>
</dbReference>
<proteinExistence type="inferred from homology"/>
<dbReference type="GO" id="GO:0005829">
    <property type="term" value="C:cytosol"/>
    <property type="evidence" value="ECO:0007669"/>
    <property type="project" value="TreeGrafter"/>
</dbReference>
<reference evidence="6 7" key="1">
    <citation type="submission" date="2016-02" db="EMBL/GenBank/DDBJ databases">
        <title>Draft Genome for Tepidibacillus decaturensis nov. sp. Strain Z9, an Anaerobic, Moderately Thermophilic and Heterotrophic Bacterium from Deep Subsurface of the Illinois Basin, USA.</title>
        <authorList>
            <person name="Dong Y."/>
            <person name="Chang J.Y."/>
            <person name="Sanford R."/>
            <person name="Fouke B.W."/>
        </authorList>
    </citation>
    <scope>NUCLEOTIDE SEQUENCE [LARGE SCALE GENOMIC DNA]</scope>
    <source>
        <strain evidence="6 7">Z9</strain>
    </source>
</reference>
<feature type="domain" description="HTH lysR-type" evidence="5">
    <location>
        <begin position="1"/>
        <end position="58"/>
    </location>
</feature>
<dbReference type="STRING" id="1413211.U473_07800"/>
<dbReference type="GO" id="GO:0003677">
    <property type="term" value="F:DNA binding"/>
    <property type="evidence" value="ECO:0007669"/>
    <property type="project" value="UniProtKB-KW"/>
</dbReference>
<dbReference type="AlphaFoldDB" id="A0A135L4R4"/>
<dbReference type="InterPro" id="IPR000847">
    <property type="entry name" value="LysR_HTH_N"/>
</dbReference>
<dbReference type="EMBL" id="LSKU01000001">
    <property type="protein sequence ID" value="KXG43920.1"/>
    <property type="molecule type" value="Genomic_DNA"/>
</dbReference>
<comment type="similarity">
    <text evidence="1">Belongs to the LysR transcriptional regulatory family.</text>
</comment>
<dbReference type="GO" id="GO:0003700">
    <property type="term" value="F:DNA-binding transcription factor activity"/>
    <property type="evidence" value="ECO:0007669"/>
    <property type="project" value="InterPro"/>
</dbReference>
<dbReference type="PROSITE" id="PS50931">
    <property type="entry name" value="HTH_LYSR"/>
    <property type="match status" value="1"/>
</dbReference>
<keyword evidence="4" id="KW-0804">Transcription</keyword>
<organism evidence="6 7">
    <name type="scientific">Tepidibacillus decaturensis</name>
    <dbReference type="NCBI Taxonomy" id="1413211"/>
    <lineage>
        <taxon>Bacteria</taxon>
        <taxon>Bacillati</taxon>
        <taxon>Bacillota</taxon>
        <taxon>Bacilli</taxon>
        <taxon>Bacillales</taxon>
        <taxon>Bacillaceae</taxon>
        <taxon>Tepidibacillus</taxon>
    </lineage>
</organism>
<accession>A0A135L4R4</accession>
<dbReference type="Gene3D" id="1.10.10.10">
    <property type="entry name" value="Winged helix-like DNA-binding domain superfamily/Winged helix DNA-binding domain"/>
    <property type="match status" value="1"/>
</dbReference>
<evidence type="ECO:0000313" key="7">
    <source>
        <dbReference type="Proteomes" id="UP000070352"/>
    </source>
</evidence>
<evidence type="ECO:0000313" key="6">
    <source>
        <dbReference type="EMBL" id="KXG43920.1"/>
    </source>
</evidence>